<accession>A0AAV3SPE2</accession>
<dbReference type="Pfam" id="PF01035">
    <property type="entry name" value="DNA_binding_1"/>
    <property type="match status" value="1"/>
</dbReference>
<gene>
    <name evidence="3" type="ORF">GCM10008994_07530</name>
</gene>
<dbReference type="Gene3D" id="1.10.10.10">
    <property type="entry name" value="Winged helix-like DNA-binding domain superfamily/Winged helix DNA-binding domain"/>
    <property type="match status" value="1"/>
</dbReference>
<reference evidence="3" key="2">
    <citation type="submission" date="2023-12" db="EMBL/GenBank/DDBJ databases">
        <authorList>
            <person name="Sun Q."/>
            <person name="Inoue M."/>
        </authorList>
    </citation>
    <scope>NUCLEOTIDE SEQUENCE</scope>
    <source>
        <strain evidence="3">JCM 14265</strain>
    </source>
</reference>
<proteinExistence type="predicted"/>
<evidence type="ECO:0000256" key="1">
    <source>
        <dbReference type="ARBA" id="ARBA00022763"/>
    </source>
</evidence>
<dbReference type="InterPro" id="IPR036388">
    <property type="entry name" value="WH-like_DNA-bd_sf"/>
</dbReference>
<dbReference type="AlphaFoldDB" id="A0AAV3SPE2"/>
<dbReference type="InterPro" id="IPR014048">
    <property type="entry name" value="MethylDNA_cys_MeTrfase_DNA-bd"/>
</dbReference>
<feature type="domain" description="Methylated-DNA-[protein]-cysteine S-methyltransferase DNA binding" evidence="2">
    <location>
        <begin position="80"/>
        <end position="138"/>
    </location>
</feature>
<dbReference type="InterPro" id="IPR036217">
    <property type="entry name" value="MethylDNA_cys_MeTrfase_DNAb"/>
</dbReference>
<organism evidence="3 4">
    <name type="scientific">Halorubrum ejinorense</name>
    <dbReference type="NCBI Taxonomy" id="425309"/>
    <lineage>
        <taxon>Archaea</taxon>
        <taxon>Methanobacteriati</taxon>
        <taxon>Methanobacteriota</taxon>
        <taxon>Stenosarchaea group</taxon>
        <taxon>Halobacteria</taxon>
        <taxon>Halobacteriales</taxon>
        <taxon>Haloferacaceae</taxon>
        <taxon>Halorubrum</taxon>
    </lineage>
</organism>
<keyword evidence="1" id="KW-0227">DNA damage</keyword>
<reference evidence="3" key="1">
    <citation type="journal article" date="2014" name="Int. J. Syst. Evol. Microbiol.">
        <title>Complete genome sequence of Corynebacterium casei LMG S-19264T (=DSM 44701T), isolated from a smear-ripened cheese.</title>
        <authorList>
            <consortium name="US DOE Joint Genome Institute (JGI-PGF)"/>
            <person name="Walter F."/>
            <person name="Albersmeier A."/>
            <person name="Kalinowski J."/>
            <person name="Ruckert C."/>
        </authorList>
    </citation>
    <scope>NUCLEOTIDE SEQUENCE</scope>
    <source>
        <strain evidence="3">JCM 14265</strain>
    </source>
</reference>
<name>A0AAV3SPE2_9EURY</name>
<dbReference type="Proteomes" id="UP001501425">
    <property type="component" value="Unassembled WGS sequence"/>
</dbReference>
<sequence>MKVMSIGSTSGVFAREFDEIGRTVQVGFAGGRVIAVSFPAEPPADADTDHDLLDRIGAYLRGERDEFAEVAIGLTVPTPQRDVLESLRTLPYGEEVTVSRLARLGGFDPDDPDDLEAVTDALADNPIPVLLPDHRVSGGPYATPGDTRAALRSIEGIES</sequence>
<evidence type="ECO:0000259" key="2">
    <source>
        <dbReference type="Pfam" id="PF01035"/>
    </source>
</evidence>
<dbReference type="EMBL" id="BAAADQ010000002">
    <property type="protein sequence ID" value="GAA0535074.1"/>
    <property type="molecule type" value="Genomic_DNA"/>
</dbReference>
<dbReference type="SUPFAM" id="SSF46767">
    <property type="entry name" value="Methylated DNA-protein cysteine methyltransferase, C-terminal domain"/>
    <property type="match status" value="1"/>
</dbReference>
<protein>
    <submittedName>
        <fullName evidence="3">MGMT family protein</fullName>
    </submittedName>
</protein>
<dbReference type="GO" id="GO:0003824">
    <property type="term" value="F:catalytic activity"/>
    <property type="evidence" value="ECO:0007669"/>
    <property type="project" value="InterPro"/>
</dbReference>
<dbReference type="GO" id="GO:0006281">
    <property type="term" value="P:DNA repair"/>
    <property type="evidence" value="ECO:0007669"/>
    <property type="project" value="InterPro"/>
</dbReference>
<evidence type="ECO:0000313" key="4">
    <source>
        <dbReference type="Proteomes" id="UP001501425"/>
    </source>
</evidence>
<evidence type="ECO:0000313" key="3">
    <source>
        <dbReference type="EMBL" id="GAA0535074.1"/>
    </source>
</evidence>
<comment type="caution">
    <text evidence="3">The sequence shown here is derived from an EMBL/GenBank/DDBJ whole genome shotgun (WGS) entry which is preliminary data.</text>
</comment>